<proteinExistence type="predicted"/>
<dbReference type="AlphaFoldDB" id="A0A6N8FRM3"/>
<gene>
    <name evidence="1" type="ORF">BWI75_00390</name>
</gene>
<accession>A0A6N8FRM3</accession>
<protein>
    <submittedName>
        <fullName evidence="1">Uncharacterized protein</fullName>
    </submittedName>
</protein>
<evidence type="ECO:0000313" key="1">
    <source>
        <dbReference type="EMBL" id="MUL34857.1"/>
    </source>
</evidence>
<dbReference type="EMBL" id="NAPY01000001">
    <property type="protein sequence ID" value="MUL34857.1"/>
    <property type="molecule type" value="Genomic_DNA"/>
</dbReference>
<organism evidence="1 2">
    <name type="scientific">Gloeocapsopsis dulcis AAB1 = 1H9</name>
    <dbReference type="NCBI Taxonomy" id="1433147"/>
    <lineage>
        <taxon>Bacteria</taxon>
        <taxon>Bacillati</taxon>
        <taxon>Cyanobacteriota</taxon>
        <taxon>Cyanophyceae</taxon>
        <taxon>Oscillatoriophycideae</taxon>
        <taxon>Chroococcales</taxon>
        <taxon>Chroococcaceae</taxon>
        <taxon>Gloeocapsopsis</taxon>
        <taxon>Gloeocapsopsis dulcis</taxon>
    </lineage>
</organism>
<name>A0A6N8FRM3_9CHRO</name>
<reference evidence="1 2" key="1">
    <citation type="journal article" date="2019" name="Front. Microbiol.">
        <title>Genomic Features for Desiccation Tolerance and Sugar Biosynthesis in the Extremophile Gloeocapsopsis sp. UTEX B3054.</title>
        <authorList>
            <person name="Urrejola C."/>
            <person name="Alcorta J."/>
            <person name="Salas L."/>
            <person name="Vasquez M."/>
            <person name="Polz M.F."/>
            <person name="Vicuna R."/>
            <person name="Diez B."/>
        </authorList>
    </citation>
    <scope>NUCLEOTIDE SEQUENCE [LARGE SCALE GENOMIC DNA]</scope>
    <source>
        <strain evidence="1 2">1H9</strain>
    </source>
</reference>
<sequence length="75" mass="9214">MANQFHYIIPLPPPESQDIFATYQATRQFYREVQSRTQLEQHCSWYYTTAECHRQELEQMRSELNILSWFRRARS</sequence>
<comment type="caution">
    <text evidence="1">The sequence shown here is derived from an EMBL/GenBank/DDBJ whole genome shotgun (WGS) entry which is preliminary data.</text>
</comment>
<dbReference type="Proteomes" id="UP000441797">
    <property type="component" value="Unassembled WGS sequence"/>
</dbReference>
<dbReference type="RefSeq" id="WP_105220315.1">
    <property type="nucleotide sequence ID" value="NZ_CAWNSU010000059.1"/>
</dbReference>
<dbReference type="OrthoDB" id="426466at2"/>
<evidence type="ECO:0000313" key="2">
    <source>
        <dbReference type="Proteomes" id="UP000441797"/>
    </source>
</evidence>
<keyword evidence="2" id="KW-1185">Reference proteome</keyword>